<dbReference type="SUPFAM" id="SSF141868">
    <property type="entry name" value="EAL domain-like"/>
    <property type="match status" value="1"/>
</dbReference>
<dbReference type="InterPro" id="IPR043128">
    <property type="entry name" value="Rev_trsase/Diguanyl_cyclase"/>
</dbReference>
<evidence type="ECO:0000313" key="4">
    <source>
        <dbReference type="Proteomes" id="UP000616547"/>
    </source>
</evidence>
<evidence type="ECO:0000259" key="2">
    <source>
        <dbReference type="PROSITE" id="PS50887"/>
    </source>
</evidence>
<dbReference type="InterPro" id="IPR029787">
    <property type="entry name" value="Nucleotide_cyclase"/>
</dbReference>
<dbReference type="RefSeq" id="WP_201336013.1">
    <property type="nucleotide sequence ID" value="NZ_BOCI01000189.1"/>
</dbReference>
<dbReference type="SMART" id="SM00052">
    <property type="entry name" value="EAL"/>
    <property type="match status" value="1"/>
</dbReference>
<dbReference type="SUPFAM" id="SSF55073">
    <property type="entry name" value="Nucleotide cyclase"/>
    <property type="match status" value="1"/>
</dbReference>
<dbReference type="Gene3D" id="3.30.70.270">
    <property type="match status" value="1"/>
</dbReference>
<feature type="domain" description="EAL" evidence="1">
    <location>
        <begin position="310"/>
        <end position="562"/>
    </location>
</feature>
<dbReference type="PROSITE" id="PS50883">
    <property type="entry name" value="EAL"/>
    <property type="match status" value="1"/>
</dbReference>
<dbReference type="InterPro" id="IPR001633">
    <property type="entry name" value="EAL_dom"/>
</dbReference>
<dbReference type="SMART" id="SM00267">
    <property type="entry name" value="GGDEF"/>
    <property type="match status" value="1"/>
</dbReference>
<sequence>MKKLEFSEQRRKDYEALPTGMAIYQVIDGKIKTLLVTDKLCEMLKISREDLVANLDKSMFGFVHPDDVGRMAYFGKKFAAHSDEKYDVFYRWKTPNMDDFHIFHSVANHVVIDGVTLGFFFYTDAEESGKNNQILDTHYQKYANDQMYQDRLTHLPNRRFLEIFGMEEVSKLRLAKQHPVCVTVNIAGMSVYNNLYGLKKGDRLLQGLGELLVKEITEGHVYHNQDDHFLILTAAAGVEQKIADIHQEFSDLAQNEAVDLQFGLYDIQDDDQNIMTIAHRANSAMKEIGHDRRLHLKKYDPAVEEEDLEESYFLNNFSRAMDEKWLTAYFQPICSAKTQQPAAYEALARWRDPNRGLVSPASFIPVIEKHHLTYYLDMYMLWEVISKLRTWKERGLDLKPVSVNLAHEDFEMPHLVEKINNLVAGAGLDRSLIKIEITERDLSKNTGRLQQQIDQLRAYGFEVWMDDFGSGYSSLNALNDYHFDLIKIDMLFVRHLDDKSPLNRILIPEIVKVAHCLGIKTLAEGVETPEQRDFLQRAGCDYLQGFLFSKPVELDDNLQAVL</sequence>
<keyword evidence="4" id="KW-1185">Reference proteome</keyword>
<dbReference type="EMBL" id="BOCI01000189">
    <property type="protein sequence ID" value="GHW01016.1"/>
    <property type="molecule type" value="Genomic_DNA"/>
</dbReference>
<comment type="caution">
    <text evidence="3">The sequence shown here is derived from an EMBL/GenBank/DDBJ whole genome shotgun (WGS) entry which is preliminary data.</text>
</comment>
<proteinExistence type="predicted"/>
<dbReference type="Pfam" id="PF00990">
    <property type="entry name" value="GGDEF"/>
    <property type="match status" value="1"/>
</dbReference>
<dbReference type="CDD" id="cd01948">
    <property type="entry name" value="EAL"/>
    <property type="match status" value="1"/>
</dbReference>
<dbReference type="Pfam" id="PF00563">
    <property type="entry name" value="EAL"/>
    <property type="match status" value="1"/>
</dbReference>
<protein>
    <recommendedName>
        <fullName evidence="5">EAL domain-containing protein</fullName>
    </recommendedName>
</protein>
<dbReference type="Gene3D" id="3.30.450.20">
    <property type="entry name" value="PAS domain"/>
    <property type="match status" value="1"/>
</dbReference>
<dbReference type="PROSITE" id="PS50887">
    <property type="entry name" value="GGDEF"/>
    <property type="match status" value="1"/>
</dbReference>
<feature type="domain" description="GGDEF" evidence="2">
    <location>
        <begin position="177"/>
        <end position="301"/>
    </location>
</feature>
<dbReference type="InterPro" id="IPR000160">
    <property type="entry name" value="GGDEF_dom"/>
</dbReference>
<dbReference type="Gene3D" id="3.20.20.450">
    <property type="entry name" value="EAL domain"/>
    <property type="match status" value="1"/>
</dbReference>
<dbReference type="Proteomes" id="UP000616547">
    <property type="component" value="Unassembled WGS sequence"/>
</dbReference>
<reference evidence="4" key="1">
    <citation type="submission" date="2021-01" db="EMBL/GenBank/DDBJ databases">
        <title>Draft genome sequence of Nasalis larvatus strain YZ03.</title>
        <authorList>
            <person name="Suzuki-Hashido N."/>
            <person name="Tsuchida S."/>
            <person name="Hayakawa T."/>
        </authorList>
    </citation>
    <scope>NUCLEOTIDE SEQUENCE [LARGE SCALE GENOMIC DNA]</scope>
    <source>
        <strain evidence="4">YZ03</strain>
    </source>
</reference>
<name>A0ABQ3W3W8_9LACO</name>
<organism evidence="3 4">
    <name type="scientific">Lactobacillus nasalidis</name>
    <dbReference type="NCBI Taxonomy" id="2797258"/>
    <lineage>
        <taxon>Bacteria</taxon>
        <taxon>Bacillati</taxon>
        <taxon>Bacillota</taxon>
        <taxon>Bacilli</taxon>
        <taxon>Lactobacillales</taxon>
        <taxon>Lactobacillaceae</taxon>
        <taxon>Lactobacillus</taxon>
    </lineage>
</organism>
<dbReference type="PANTHER" id="PTHR33121">
    <property type="entry name" value="CYCLIC DI-GMP PHOSPHODIESTERASE PDEF"/>
    <property type="match status" value="1"/>
</dbReference>
<dbReference type="InterPro" id="IPR035919">
    <property type="entry name" value="EAL_sf"/>
</dbReference>
<evidence type="ECO:0008006" key="5">
    <source>
        <dbReference type="Google" id="ProtNLM"/>
    </source>
</evidence>
<evidence type="ECO:0000259" key="1">
    <source>
        <dbReference type="PROSITE" id="PS50883"/>
    </source>
</evidence>
<evidence type="ECO:0000313" key="3">
    <source>
        <dbReference type="EMBL" id="GHW01016.1"/>
    </source>
</evidence>
<dbReference type="InterPro" id="IPR050706">
    <property type="entry name" value="Cyclic-di-GMP_PDE-like"/>
</dbReference>
<dbReference type="PANTHER" id="PTHR33121:SF70">
    <property type="entry name" value="SIGNALING PROTEIN YKOW"/>
    <property type="match status" value="1"/>
</dbReference>
<gene>
    <name evidence="3" type="ORF">lacNasYZ03_07030</name>
</gene>
<accession>A0ABQ3W3W8</accession>